<evidence type="ECO:0000313" key="2">
    <source>
        <dbReference type="EMBL" id="KAK5165867.1"/>
    </source>
</evidence>
<dbReference type="RefSeq" id="XP_064655879.1">
    <property type="nucleotide sequence ID" value="XM_064806020.1"/>
</dbReference>
<name>A0AAV9P124_9PEZI</name>
<proteinExistence type="predicted"/>
<keyword evidence="3" id="KW-1185">Reference proteome</keyword>
<gene>
    <name evidence="2" type="ORF">LTR77_008790</name>
</gene>
<feature type="compositionally biased region" description="Basic residues" evidence="1">
    <location>
        <begin position="186"/>
        <end position="198"/>
    </location>
</feature>
<dbReference type="EMBL" id="JAVRRT010000015">
    <property type="protein sequence ID" value="KAK5165867.1"/>
    <property type="molecule type" value="Genomic_DNA"/>
</dbReference>
<evidence type="ECO:0000256" key="1">
    <source>
        <dbReference type="SAM" id="MobiDB-lite"/>
    </source>
</evidence>
<dbReference type="AlphaFoldDB" id="A0AAV9P124"/>
<dbReference type="Proteomes" id="UP001337655">
    <property type="component" value="Unassembled WGS sequence"/>
</dbReference>
<sequence length="215" mass="23762">MDLPQQATTVEQLVSSTIVLHSSSIVLLDSIKVSKYPSRSLQCQQTIAAGGSTIQLVHLHNTIFAHTGATARADEAVLTARPITVVTLNPHRHPRTPSPPPPISPLAPTIMEQISYDMSCKDEPEWAMIPNKEERKQQRADMREANKKMDDLDRAFEPTVPKEAAREEEGPDEMAPEKPKGLLSKLWRKAKDKLKKTASRAEEKMMGEHSGGQGA</sequence>
<reference evidence="2 3" key="1">
    <citation type="submission" date="2023-08" db="EMBL/GenBank/DDBJ databases">
        <title>Black Yeasts Isolated from many extreme environments.</title>
        <authorList>
            <person name="Coleine C."/>
            <person name="Stajich J.E."/>
            <person name="Selbmann L."/>
        </authorList>
    </citation>
    <scope>NUCLEOTIDE SEQUENCE [LARGE SCALE GENOMIC DNA]</scope>
    <source>
        <strain evidence="2 3">CCFEE 5935</strain>
    </source>
</reference>
<comment type="caution">
    <text evidence="2">The sequence shown here is derived from an EMBL/GenBank/DDBJ whole genome shotgun (WGS) entry which is preliminary data.</text>
</comment>
<feature type="region of interest" description="Disordered" evidence="1">
    <location>
        <begin position="130"/>
        <end position="215"/>
    </location>
</feature>
<organism evidence="2 3">
    <name type="scientific">Saxophila tyrrhenica</name>
    <dbReference type="NCBI Taxonomy" id="1690608"/>
    <lineage>
        <taxon>Eukaryota</taxon>
        <taxon>Fungi</taxon>
        <taxon>Dikarya</taxon>
        <taxon>Ascomycota</taxon>
        <taxon>Pezizomycotina</taxon>
        <taxon>Dothideomycetes</taxon>
        <taxon>Dothideomycetidae</taxon>
        <taxon>Mycosphaerellales</taxon>
        <taxon>Extremaceae</taxon>
        <taxon>Saxophila</taxon>
    </lineage>
</organism>
<protein>
    <submittedName>
        <fullName evidence="2">Uncharacterized protein</fullName>
    </submittedName>
</protein>
<feature type="compositionally biased region" description="Basic and acidic residues" evidence="1">
    <location>
        <begin position="131"/>
        <end position="156"/>
    </location>
</feature>
<accession>A0AAV9P124</accession>
<dbReference type="GeneID" id="89930122"/>
<evidence type="ECO:0000313" key="3">
    <source>
        <dbReference type="Proteomes" id="UP001337655"/>
    </source>
</evidence>